<reference evidence="1" key="1">
    <citation type="journal article" date="2015" name="Nature">
        <title>Complex archaea that bridge the gap between prokaryotes and eukaryotes.</title>
        <authorList>
            <person name="Spang A."/>
            <person name="Saw J.H."/>
            <person name="Jorgensen S.L."/>
            <person name="Zaremba-Niedzwiedzka K."/>
            <person name="Martijn J."/>
            <person name="Lind A.E."/>
            <person name="van Eijk R."/>
            <person name="Schleper C."/>
            <person name="Guy L."/>
            <person name="Ettema T.J."/>
        </authorList>
    </citation>
    <scope>NUCLEOTIDE SEQUENCE</scope>
</reference>
<proteinExistence type="predicted"/>
<comment type="caution">
    <text evidence="1">The sequence shown here is derived from an EMBL/GenBank/DDBJ whole genome shotgun (WGS) entry which is preliminary data.</text>
</comment>
<name>A0A0F9WXI7_9ZZZZ</name>
<accession>A0A0F9WXI7</accession>
<dbReference type="EMBL" id="LAZR01000180">
    <property type="protein sequence ID" value="KKN83733.1"/>
    <property type="molecule type" value="Genomic_DNA"/>
</dbReference>
<protein>
    <submittedName>
        <fullName evidence="1">Uncharacterized protein</fullName>
    </submittedName>
</protein>
<sequence>MLVAIVAPSFLRVAEMSRSAFCKNQMHHIGLVLLVEGAEAKDLQHNIGITVPDSSRWQASLVEVNLLDLIICPSDREPPSDPFAGLKNLYFHQSSTEGGHYGEFDTSLYDMMRGLQPPDKQVSYMYQGNAYVGHYYDSKGFSWSEYLATIGGALADNQMLMTAGSGAIVVTFHATYLEIVEYDPRPEWTAEYGSQIGSDHYLWQGPSDNWQDNIIRQFVGKSNLEVAKAFVNFSKVSYGMNSLVKNTHPSLNQICLIEYNVPEINLHRPAIDQPFDDQTDNGEIMARHLGKANVLTVDGKVRSMTKDDLKAQYDDPRGSFHP</sequence>
<gene>
    <name evidence="1" type="ORF">LCGC14_0295580</name>
</gene>
<organism evidence="1">
    <name type="scientific">marine sediment metagenome</name>
    <dbReference type="NCBI Taxonomy" id="412755"/>
    <lineage>
        <taxon>unclassified sequences</taxon>
        <taxon>metagenomes</taxon>
        <taxon>ecological metagenomes</taxon>
    </lineage>
</organism>
<dbReference type="AlphaFoldDB" id="A0A0F9WXI7"/>
<evidence type="ECO:0000313" key="1">
    <source>
        <dbReference type="EMBL" id="KKN83733.1"/>
    </source>
</evidence>